<dbReference type="InterPro" id="IPR022357">
    <property type="entry name" value="MIP_CS"/>
</dbReference>
<evidence type="ECO:0000256" key="2">
    <source>
        <dbReference type="ARBA" id="ARBA00022448"/>
    </source>
</evidence>
<keyword evidence="4 7" id="KW-1133">Transmembrane helix</keyword>
<accession>A0A6L9S7D2</accession>
<evidence type="ECO:0000256" key="7">
    <source>
        <dbReference type="SAM" id="Phobius"/>
    </source>
</evidence>
<keyword evidence="9" id="KW-1185">Reference proteome</keyword>
<keyword evidence="3 6" id="KW-0812">Transmembrane</keyword>
<proteinExistence type="inferred from homology"/>
<evidence type="ECO:0000256" key="6">
    <source>
        <dbReference type="RuleBase" id="RU000477"/>
    </source>
</evidence>
<comment type="similarity">
    <text evidence="6">Belongs to the MIP/aquaporin (TC 1.A.8) family.</text>
</comment>
<dbReference type="SUPFAM" id="SSF81338">
    <property type="entry name" value="Aquaporin-like"/>
    <property type="match status" value="1"/>
</dbReference>
<evidence type="ECO:0000256" key="4">
    <source>
        <dbReference type="ARBA" id="ARBA00022989"/>
    </source>
</evidence>
<dbReference type="PANTHER" id="PTHR45724:SF13">
    <property type="entry name" value="AQUAPORIN NIP1-1-RELATED"/>
    <property type="match status" value="1"/>
</dbReference>
<dbReference type="InterPro" id="IPR034294">
    <property type="entry name" value="Aquaporin_transptr"/>
</dbReference>
<evidence type="ECO:0000256" key="1">
    <source>
        <dbReference type="ARBA" id="ARBA00004141"/>
    </source>
</evidence>
<dbReference type="InterPro" id="IPR000425">
    <property type="entry name" value="MIP"/>
</dbReference>
<feature type="transmembrane region" description="Helical" evidence="7">
    <location>
        <begin position="153"/>
        <end position="176"/>
    </location>
</feature>
<dbReference type="PRINTS" id="PR00783">
    <property type="entry name" value="MINTRINSICP"/>
</dbReference>
<evidence type="ECO:0000313" key="9">
    <source>
        <dbReference type="Proteomes" id="UP000475214"/>
    </source>
</evidence>
<dbReference type="RefSeq" id="WP_163737688.1">
    <property type="nucleotide sequence ID" value="NZ_JAAGOA010000007.1"/>
</dbReference>
<comment type="subcellular location">
    <subcellularLocation>
        <location evidence="1">Membrane</location>
        <topology evidence="1">Multi-pass membrane protein</topology>
    </subcellularLocation>
</comment>
<feature type="transmembrane region" description="Helical" evidence="7">
    <location>
        <begin position="63"/>
        <end position="85"/>
    </location>
</feature>
<dbReference type="GO" id="GO:0016020">
    <property type="term" value="C:membrane"/>
    <property type="evidence" value="ECO:0007669"/>
    <property type="project" value="UniProtKB-SubCell"/>
</dbReference>
<feature type="transmembrane region" description="Helical" evidence="7">
    <location>
        <begin position="188"/>
        <end position="207"/>
    </location>
</feature>
<dbReference type="AlphaFoldDB" id="A0A6L9S7D2"/>
<dbReference type="Pfam" id="PF00230">
    <property type="entry name" value="MIP"/>
    <property type="match status" value="1"/>
</dbReference>
<keyword evidence="5 7" id="KW-0472">Membrane</keyword>
<evidence type="ECO:0000256" key="5">
    <source>
        <dbReference type="ARBA" id="ARBA00023136"/>
    </source>
</evidence>
<evidence type="ECO:0000313" key="8">
    <source>
        <dbReference type="EMBL" id="NEE00979.1"/>
    </source>
</evidence>
<sequence>MSDEAATEPQTTERQAAARRAPPVAALASVGAEIVGTFILVFFGAGTVVALQEPVGGPVDLPPLAALAIGIAFGFAVLICVYAFLHVSGAHINPTVTVGLAAVGKFPWRLVPGYLAAQLAGAVLAALALWMMFSGVAREDPVNLGTTAVGDRGWGAAFATEVILGAILVIVVMATAVDERATAAGTGLAIGLTIAAGVIVTLNVSGGSFNAARTLGPMIVAADFSHWWLYLIAPTLGGVLGAFCYDKLLQRGELPA</sequence>
<dbReference type="EMBL" id="JAAGOA010000007">
    <property type="protein sequence ID" value="NEE00979.1"/>
    <property type="molecule type" value="Genomic_DNA"/>
</dbReference>
<feature type="transmembrane region" description="Helical" evidence="7">
    <location>
        <begin position="24"/>
        <end position="51"/>
    </location>
</feature>
<feature type="transmembrane region" description="Helical" evidence="7">
    <location>
        <begin position="114"/>
        <end position="133"/>
    </location>
</feature>
<reference evidence="8 9" key="1">
    <citation type="submission" date="2020-02" db="EMBL/GenBank/DDBJ databases">
        <authorList>
            <person name="Li X.-J."/>
            <person name="Han X.-M."/>
        </authorList>
    </citation>
    <scope>NUCLEOTIDE SEQUENCE [LARGE SCALE GENOMIC DNA]</scope>
    <source>
        <strain evidence="8 9">CCTCC AB 2017055</strain>
    </source>
</reference>
<organism evidence="8 9">
    <name type="scientific">Phytoactinopolyspora halotolerans</name>
    <dbReference type="NCBI Taxonomy" id="1981512"/>
    <lineage>
        <taxon>Bacteria</taxon>
        <taxon>Bacillati</taxon>
        <taxon>Actinomycetota</taxon>
        <taxon>Actinomycetes</taxon>
        <taxon>Jiangellales</taxon>
        <taxon>Jiangellaceae</taxon>
        <taxon>Phytoactinopolyspora</taxon>
    </lineage>
</organism>
<feature type="transmembrane region" description="Helical" evidence="7">
    <location>
        <begin position="227"/>
        <end position="245"/>
    </location>
</feature>
<dbReference type="GO" id="GO:0015267">
    <property type="term" value="F:channel activity"/>
    <property type="evidence" value="ECO:0007669"/>
    <property type="project" value="InterPro"/>
</dbReference>
<gene>
    <name evidence="8" type="ORF">G1H10_12460</name>
</gene>
<comment type="caution">
    <text evidence="8">The sequence shown here is derived from an EMBL/GenBank/DDBJ whole genome shotgun (WGS) entry which is preliminary data.</text>
</comment>
<dbReference type="InterPro" id="IPR023271">
    <property type="entry name" value="Aquaporin-like"/>
</dbReference>
<dbReference type="PROSITE" id="PS00221">
    <property type="entry name" value="MIP"/>
    <property type="match status" value="1"/>
</dbReference>
<dbReference type="PANTHER" id="PTHR45724">
    <property type="entry name" value="AQUAPORIN NIP2-1"/>
    <property type="match status" value="1"/>
</dbReference>
<protein>
    <submittedName>
        <fullName evidence="8">Aquaporin family protein</fullName>
    </submittedName>
</protein>
<name>A0A6L9S7D2_9ACTN</name>
<evidence type="ECO:0000256" key="3">
    <source>
        <dbReference type="ARBA" id="ARBA00022692"/>
    </source>
</evidence>
<dbReference type="Proteomes" id="UP000475214">
    <property type="component" value="Unassembled WGS sequence"/>
</dbReference>
<dbReference type="Gene3D" id="1.20.1080.10">
    <property type="entry name" value="Glycerol uptake facilitator protein"/>
    <property type="match status" value="1"/>
</dbReference>
<keyword evidence="2 6" id="KW-0813">Transport</keyword>